<feature type="domain" description="Formamidopyrimidine-DNA glycosylase catalytic" evidence="11">
    <location>
        <begin position="2"/>
        <end position="145"/>
    </location>
</feature>
<dbReference type="EMBL" id="JAGIOC010000001">
    <property type="protein sequence ID" value="MBP2407905.1"/>
    <property type="molecule type" value="Genomic_DNA"/>
</dbReference>
<comment type="caution">
    <text evidence="12">The sequence shown here is derived from an EMBL/GenBank/DDBJ whole genome shotgun (WGS) entry which is preliminary data.</text>
</comment>
<accession>A0ABS4YGI5</accession>
<protein>
    <submittedName>
        <fullName evidence="12">Formamidopyrimidine-DNA glycosylase</fullName>
        <ecNumber evidence="12">3.2.2.23</ecNumber>
        <ecNumber evidence="12">4.2.99.18</ecNumber>
    </submittedName>
</protein>
<evidence type="ECO:0000313" key="13">
    <source>
        <dbReference type="Proteomes" id="UP000698222"/>
    </source>
</evidence>
<comment type="catalytic activity">
    <reaction evidence="1">
        <text>Hydrolysis of DNA containing ring-opened 7-methylguanine residues, releasing 2,6-diamino-4-hydroxy-5-(N-methyl)formamidopyrimidine.</text>
        <dbReference type="EC" id="3.2.2.23"/>
    </reaction>
</comment>
<keyword evidence="6" id="KW-0234">DNA repair</keyword>
<dbReference type="Pfam" id="PF01149">
    <property type="entry name" value="Fapy_DNA_glyco"/>
    <property type="match status" value="1"/>
</dbReference>
<dbReference type="Gene3D" id="3.20.190.10">
    <property type="entry name" value="MutM-like, N-terminal"/>
    <property type="match status" value="1"/>
</dbReference>
<keyword evidence="4 12" id="KW-0378">Hydrolase</keyword>
<keyword evidence="13" id="KW-1185">Reference proteome</keyword>
<evidence type="ECO:0000256" key="2">
    <source>
        <dbReference type="ARBA" id="ARBA00009409"/>
    </source>
</evidence>
<evidence type="ECO:0000256" key="8">
    <source>
        <dbReference type="ARBA" id="ARBA00023268"/>
    </source>
</evidence>
<evidence type="ECO:0000259" key="11">
    <source>
        <dbReference type="PROSITE" id="PS51068"/>
    </source>
</evidence>
<dbReference type="GO" id="GO:0140078">
    <property type="term" value="F:class I DNA-(apurinic or apyrimidinic site) endonuclease activity"/>
    <property type="evidence" value="ECO:0007669"/>
    <property type="project" value="UniProtKB-EC"/>
</dbReference>
<evidence type="ECO:0000256" key="1">
    <source>
        <dbReference type="ARBA" id="ARBA00001668"/>
    </source>
</evidence>
<proteinExistence type="inferred from homology"/>
<dbReference type="InterPro" id="IPR010979">
    <property type="entry name" value="Ribosomal_uS13-like_H2TH"/>
</dbReference>
<dbReference type="EC" id="3.2.2.23" evidence="12"/>
<dbReference type="SMART" id="SM00898">
    <property type="entry name" value="Fapy_DNA_glyco"/>
    <property type="match status" value="1"/>
</dbReference>
<evidence type="ECO:0000313" key="12">
    <source>
        <dbReference type="EMBL" id="MBP2407905.1"/>
    </source>
</evidence>
<dbReference type="InterPro" id="IPR035937">
    <property type="entry name" value="FPG_N"/>
</dbReference>
<dbReference type="RefSeq" id="WP_209887687.1">
    <property type="nucleotide sequence ID" value="NZ_BAAAJV010000033.1"/>
</dbReference>
<name>A0ABS4YGI5_9MICO</name>
<dbReference type="GO" id="GO:0008534">
    <property type="term" value="F:oxidized purine nucleobase lesion DNA N-glycosylase activity"/>
    <property type="evidence" value="ECO:0007669"/>
    <property type="project" value="UniProtKB-EC"/>
</dbReference>
<keyword evidence="5" id="KW-0238">DNA-binding</keyword>
<sequence>MPELPEVEVVRRGLEPRTVGRLIESVEVLDPRILRRQSGGADRLRGALAGTRMTAVVRRGKFLWWRLADETGEDTGEALMAHLGMSGQLRVRDAGPLTPGRSEAAAPSELAPSEGPASDPLRHRRLSLHLDDGTAIDLIDQRIFGGIWSSPLEPAADGSLAGLGSPDAMLPTDAARIARDLLDPAADLPAIARTIRSRRAGVKSLLLAQDLVSGIGNIYADEALWEARTRYDTPGAALTQRRALAILRAAGAVMERALAVGGTSFDALYVNVEGRSGYLDIDVERVEGSRAHEGRDCLCRASAMRRQAILRSDLARRALDKQLNGPAHLVAHRHKVGSRSLRGVACA</sequence>
<evidence type="ECO:0000256" key="3">
    <source>
        <dbReference type="ARBA" id="ARBA00022763"/>
    </source>
</evidence>
<dbReference type="SUPFAM" id="SSF81624">
    <property type="entry name" value="N-terminal domain of MutM-like DNA repair proteins"/>
    <property type="match status" value="1"/>
</dbReference>
<feature type="compositionally biased region" description="Low complexity" evidence="10">
    <location>
        <begin position="102"/>
        <end position="119"/>
    </location>
</feature>
<evidence type="ECO:0000256" key="6">
    <source>
        <dbReference type="ARBA" id="ARBA00023204"/>
    </source>
</evidence>
<dbReference type="InterPro" id="IPR015886">
    <property type="entry name" value="H2TH_FPG"/>
</dbReference>
<keyword evidence="3" id="KW-0227">DNA damage</keyword>
<reference evidence="12 13" key="1">
    <citation type="submission" date="2021-03" db="EMBL/GenBank/DDBJ databases">
        <title>Sequencing the genomes of 1000 actinobacteria strains.</title>
        <authorList>
            <person name="Klenk H.-P."/>
        </authorList>
    </citation>
    <scope>NUCLEOTIDE SEQUENCE [LARGE SCALE GENOMIC DNA]</scope>
    <source>
        <strain evidence="12 13">DSM 14564</strain>
    </source>
</reference>
<keyword evidence="9 12" id="KW-0326">Glycosidase</keyword>
<evidence type="ECO:0000256" key="10">
    <source>
        <dbReference type="SAM" id="MobiDB-lite"/>
    </source>
</evidence>
<feature type="region of interest" description="Disordered" evidence="10">
    <location>
        <begin position="91"/>
        <end position="121"/>
    </location>
</feature>
<keyword evidence="7 12" id="KW-0456">Lyase</keyword>
<dbReference type="SMART" id="SM01232">
    <property type="entry name" value="H2TH"/>
    <property type="match status" value="1"/>
</dbReference>
<dbReference type="CDD" id="cd08966">
    <property type="entry name" value="EcFpg-like_N"/>
    <property type="match status" value="1"/>
</dbReference>
<dbReference type="PROSITE" id="PS51068">
    <property type="entry name" value="FPG_CAT"/>
    <property type="match status" value="1"/>
</dbReference>
<dbReference type="SUPFAM" id="SSF46946">
    <property type="entry name" value="S13-like H2TH domain"/>
    <property type="match status" value="1"/>
</dbReference>
<comment type="similarity">
    <text evidence="2">Belongs to the FPG family.</text>
</comment>
<dbReference type="InterPro" id="IPR012319">
    <property type="entry name" value="FPG_cat"/>
</dbReference>
<evidence type="ECO:0000256" key="5">
    <source>
        <dbReference type="ARBA" id="ARBA00023125"/>
    </source>
</evidence>
<evidence type="ECO:0000256" key="9">
    <source>
        <dbReference type="ARBA" id="ARBA00023295"/>
    </source>
</evidence>
<gene>
    <name evidence="12" type="ORF">JOF44_000808</name>
</gene>
<dbReference type="Proteomes" id="UP000698222">
    <property type="component" value="Unassembled WGS sequence"/>
</dbReference>
<dbReference type="PANTHER" id="PTHR22993:SF9">
    <property type="entry name" value="FORMAMIDOPYRIMIDINE-DNA GLYCOSYLASE"/>
    <property type="match status" value="1"/>
</dbReference>
<evidence type="ECO:0000256" key="7">
    <source>
        <dbReference type="ARBA" id="ARBA00023239"/>
    </source>
</evidence>
<dbReference type="Gene3D" id="1.10.8.50">
    <property type="match status" value="1"/>
</dbReference>
<organism evidence="12 13">
    <name type="scientific">Brachybacterium fresconis</name>
    <dbReference type="NCBI Taxonomy" id="173363"/>
    <lineage>
        <taxon>Bacteria</taxon>
        <taxon>Bacillati</taxon>
        <taxon>Actinomycetota</taxon>
        <taxon>Actinomycetes</taxon>
        <taxon>Micrococcales</taxon>
        <taxon>Dermabacteraceae</taxon>
        <taxon>Brachybacterium</taxon>
    </lineage>
</organism>
<dbReference type="PANTHER" id="PTHR22993">
    <property type="entry name" value="FORMAMIDOPYRIMIDINE-DNA GLYCOSYLASE"/>
    <property type="match status" value="1"/>
</dbReference>
<keyword evidence="8" id="KW-0511">Multifunctional enzyme</keyword>
<dbReference type="Pfam" id="PF06831">
    <property type="entry name" value="H2TH"/>
    <property type="match status" value="1"/>
</dbReference>
<dbReference type="PROSITE" id="PS50096">
    <property type="entry name" value="IQ"/>
    <property type="match status" value="1"/>
</dbReference>
<dbReference type="EC" id="4.2.99.18" evidence="12"/>
<evidence type="ECO:0000256" key="4">
    <source>
        <dbReference type="ARBA" id="ARBA00022801"/>
    </source>
</evidence>